<comment type="caution">
    <text evidence="2">The sequence shown here is derived from an EMBL/GenBank/DDBJ whole genome shotgun (WGS) entry which is preliminary data.</text>
</comment>
<organism evidence="2 3">
    <name type="scientific">Tistrella mobilis</name>
    <dbReference type="NCBI Taxonomy" id="171437"/>
    <lineage>
        <taxon>Bacteria</taxon>
        <taxon>Pseudomonadati</taxon>
        <taxon>Pseudomonadota</taxon>
        <taxon>Alphaproteobacteria</taxon>
        <taxon>Geminicoccales</taxon>
        <taxon>Geminicoccaceae</taxon>
        <taxon>Tistrella</taxon>
    </lineage>
</organism>
<dbReference type="GO" id="GO:0003824">
    <property type="term" value="F:catalytic activity"/>
    <property type="evidence" value="ECO:0007669"/>
    <property type="project" value="InterPro"/>
</dbReference>
<dbReference type="SUPFAM" id="SSF56219">
    <property type="entry name" value="DNase I-like"/>
    <property type="match status" value="1"/>
</dbReference>
<dbReference type="InterPro" id="IPR005135">
    <property type="entry name" value="Endo/exonuclease/phosphatase"/>
</dbReference>
<sequence length="200" mass="21812">MRILCWNLKRPDGRRLRGIAERLRDLGVELLMAQETRPEDGPALGRLLGGASAFTAAFPLRQSAEGHLLWRRHGPVGPVQPLSFGGWPWPRVAQLFRLVPDGPVAANLQLSHGPLAHRRELGVVAGHRPALIAGDLNWPEALHLPGWDDVTPIGGSFRLGPLRLRLDRVLVADTLPQPSVSILPHGGLSDHDALLIDLPL</sequence>
<dbReference type="EMBL" id="LPZR01000002">
    <property type="protein sequence ID" value="KYO57848.1"/>
    <property type="molecule type" value="Genomic_DNA"/>
</dbReference>
<proteinExistence type="predicted"/>
<protein>
    <recommendedName>
        <fullName evidence="1">Endonuclease/exonuclease/phosphatase domain-containing protein</fullName>
    </recommendedName>
</protein>
<name>A0A162M2A1_9PROT</name>
<evidence type="ECO:0000313" key="3">
    <source>
        <dbReference type="Proteomes" id="UP000075787"/>
    </source>
</evidence>
<dbReference type="RefSeq" id="WP_062761111.1">
    <property type="nucleotide sequence ID" value="NZ_CP121045.1"/>
</dbReference>
<dbReference type="Proteomes" id="UP000075787">
    <property type="component" value="Unassembled WGS sequence"/>
</dbReference>
<evidence type="ECO:0000313" key="2">
    <source>
        <dbReference type="EMBL" id="KYO57848.1"/>
    </source>
</evidence>
<dbReference type="InterPro" id="IPR036691">
    <property type="entry name" value="Endo/exonu/phosph_ase_sf"/>
</dbReference>
<dbReference type="AlphaFoldDB" id="A0A162M2A1"/>
<feature type="domain" description="Endonuclease/exonuclease/phosphatase" evidence="1">
    <location>
        <begin position="6"/>
        <end position="191"/>
    </location>
</feature>
<accession>A0A162M2A1</accession>
<dbReference type="Gene3D" id="3.60.10.10">
    <property type="entry name" value="Endonuclease/exonuclease/phosphatase"/>
    <property type="match status" value="1"/>
</dbReference>
<reference evidence="2 3" key="1">
    <citation type="submission" date="2015-12" db="EMBL/GenBank/DDBJ databases">
        <title>Genome sequence of Tistrella mobilis MCCC 1A02139.</title>
        <authorList>
            <person name="Lu L."/>
            <person name="Lai Q."/>
            <person name="Shao Z."/>
            <person name="Qian P."/>
        </authorList>
    </citation>
    <scope>NUCLEOTIDE SEQUENCE [LARGE SCALE GENOMIC DNA]</scope>
    <source>
        <strain evidence="2 3">MCCC 1A02139</strain>
    </source>
</reference>
<evidence type="ECO:0000259" key="1">
    <source>
        <dbReference type="Pfam" id="PF03372"/>
    </source>
</evidence>
<dbReference type="GeneID" id="97241572"/>
<gene>
    <name evidence="2" type="ORF">AUP44_01980</name>
</gene>
<dbReference type="Pfam" id="PF03372">
    <property type="entry name" value="Exo_endo_phos"/>
    <property type="match status" value="1"/>
</dbReference>